<gene>
    <name evidence="1" type="ORF">ACI2I3_00490</name>
</gene>
<keyword evidence="2" id="KW-1185">Reference proteome</keyword>
<accession>A0ABW8L4I2</accession>
<evidence type="ECO:0000313" key="2">
    <source>
        <dbReference type="Proteomes" id="UP001620234"/>
    </source>
</evidence>
<dbReference type="EMBL" id="JBJDPD010000001">
    <property type="protein sequence ID" value="MFK3999811.1"/>
    <property type="molecule type" value="Genomic_DNA"/>
</dbReference>
<protein>
    <submittedName>
        <fullName evidence="1">Uncharacterized protein</fullName>
    </submittedName>
</protein>
<sequence>MKPNIECPNCENLLQNDVKGAEYGDVFHDEDELHYNCEHCKTDLTLIASVKISFDAYV</sequence>
<reference evidence="1 2" key="1">
    <citation type="submission" date="2024-11" db="EMBL/GenBank/DDBJ databases">
        <title>The Natural Products Discovery Center: Release of the First 8490 Sequenced Strains for Exploring Actinobacteria Biosynthetic Diversity.</title>
        <authorList>
            <person name="Kalkreuter E."/>
            <person name="Kautsar S.A."/>
            <person name="Yang D."/>
            <person name="Bader C.D."/>
            <person name="Teijaro C.N."/>
            <person name="Fluegel L."/>
            <person name="Davis C.M."/>
            <person name="Simpson J.R."/>
            <person name="Lauterbach L."/>
            <person name="Steele A.D."/>
            <person name="Gui C."/>
            <person name="Meng S."/>
            <person name="Li G."/>
            <person name="Viehrig K."/>
            <person name="Ye F."/>
            <person name="Su P."/>
            <person name="Kiefer A.F."/>
            <person name="Nichols A."/>
            <person name="Cepeda A.J."/>
            <person name="Yan W."/>
            <person name="Fan B."/>
            <person name="Jiang Y."/>
            <person name="Adhikari A."/>
            <person name="Zheng C.-J."/>
            <person name="Schuster L."/>
            <person name="Cowan T.M."/>
            <person name="Smanski M.J."/>
            <person name="Chevrette M.G."/>
            <person name="De Carvalho L.P.S."/>
            <person name="Shen B."/>
        </authorList>
    </citation>
    <scope>NUCLEOTIDE SEQUENCE [LARGE SCALE GENOMIC DNA]</scope>
    <source>
        <strain evidence="1 2">NPDC077433</strain>
    </source>
</reference>
<dbReference type="Proteomes" id="UP001620234">
    <property type="component" value="Unassembled WGS sequence"/>
</dbReference>
<proteinExistence type="predicted"/>
<dbReference type="RefSeq" id="WP_404671656.1">
    <property type="nucleotide sequence ID" value="NZ_JBJDPD010000001.1"/>
</dbReference>
<name>A0ABW8L4I2_9GAMM</name>
<comment type="caution">
    <text evidence="1">The sequence shown here is derived from an EMBL/GenBank/DDBJ whole genome shotgun (WGS) entry which is preliminary data.</text>
</comment>
<organism evidence="1 2">
    <name type="scientific">Psychrobacter namhaensis</name>
    <dbReference type="NCBI Taxonomy" id="292734"/>
    <lineage>
        <taxon>Bacteria</taxon>
        <taxon>Pseudomonadati</taxon>
        <taxon>Pseudomonadota</taxon>
        <taxon>Gammaproteobacteria</taxon>
        <taxon>Moraxellales</taxon>
        <taxon>Moraxellaceae</taxon>
        <taxon>Psychrobacter</taxon>
    </lineage>
</organism>
<evidence type="ECO:0000313" key="1">
    <source>
        <dbReference type="EMBL" id="MFK3999811.1"/>
    </source>
</evidence>